<proteinExistence type="predicted"/>
<gene>
    <name evidence="2" type="ORF">BCR41DRAFT_351460</name>
</gene>
<keyword evidence="1" id="KW-1133">Transmembrane helix</keyword>
<organism evidence="2 3">
    <name type="scientific">Lobosporangium transversale</name>
    <dbReference type="NCBI Taxonomy" id="64571"/>
    <lineage>
        <taxon>Eukaryota</taxon>
        <taxon>Fungi</taxon>
        <taxon>Fungi incertae sedis</taxon>
        <taxon>Mucoromycota</taxon>
        <taxon>Mortierellomycotina</taxon>
        <taxon>Mortierellomycetes</taxon>
        <taxon>Mortierellales</taxon>
        <taxon>Mortierellaceae</taxon>
        <taxon>Lobosporangium</taxon>
    </lineage>
</organism>
<keyword evidence="1" id="KW-0812">Transmembrane</keyword>
<dbReference type="GeneID" id="33565646"/>
<reference evidence="2 3" key="1">
    <citation type="submission" date="2016-07" db="EMBL/GenBank/DDBJ databases">
        <title>Pervasive Adenine N6-methylation of Active Genes in Fungi.</title>
        <authorList>
            <consortium name="DOE Joint Genome Institute"/>
            <person name="Mondo S.J."/>
            <person name="Dannebaum R.O."/>
            <person name="Kuo R.C."/>
            <person name="Labutti K."/>
            <person name="Haridas S."/>
            <person name="Kuo A."/>
            <person name="Salamov A."/>
            <person name="Ahrendt S.R."/>
            <person name="Lipzen A."/>
            <person name="Sullivan W."/>
            <person name="Andreopoulos W.B."/>
            <person name="Clum A."/>
            <person name="Lindquist E."/>
            <person name="Daum C."/>
            <person name="Ramamoorthy G.K."/>
            <person name="Gryganskyi A."/>
            <person name="Culley D."/>
            <person name="Magnuson J.K."/>
            <person name="James T.Y."/>
            <person name="O'Malley M.A."/>
            <person name="Stajich J.E."/>
            <person name="Spatafora J.W."/>
            <person name="Visel A."/>
            <person name="Grigoriev I.V."/>
        </authorList>
    </citation>
    <scope>NUCLEOTIDE SEQUENCE [LARGE SCALE GENOMIC DNA]</scope>
    <source>
        <strain evidence="2 3">NRRL 3116</strain>
    </source>
</reference>
<dbReference type="Proteomes" id="UP000193648">
    <property type="component" value="Unassembled WGS sequence"/>
</dbReference>
<dbReference type="EMBL" id="MCFF01000014">
    <property type="protein sequence ID" value="ORZ19065.1"/>
    <property type="molecule type" value="Genomic_DNA"/>
</dbReference>
<evidence type="ECO:0000313" key="3">
    <source>
        <dbReference type="Proteomes" id="UP000193648"/>
    </source>
</evidence>
<keyword evidence="1" id="KW-0472">Membrane</keyword>
<sequence>MLYFTFCHPPFIVFLYFFSPAYSELRFFLSRHFFFYNYASILNHCIYISLSHLSSYKLFDFLISFIPVICSKRSED</sequence>
<accession>A0A1Y2GQA6</accession>
<feature type="transmembrane region" description="Helical" evidence="1">
    <location>
        <begin position="33"/>
        <end position="50"/>
    </location>
</feature>
<comment type="caution">
    <text evidence="2">The sequence shown here is derived from an EMBL/GenBank/DDBJ whole genome shotgun (WGS) entry which is preliminary data.</text>
</comment>
<dbReference type="RefSeq" id="XP_021882233.1">
    <property type="nucleotide sequence ID" value="XM_022023802.1"/>
</dbReference>
<evidence type="ECO:0000256" key="1">
    <source>
        <dbReference type="SAM" id="Phobius"/>
    </source>
</evidence>
<name>A0A1Y2GQA6_9FUNG</name>
<keyword evidence="3" id="KW-1185">Reference proteome</keyword>
<evidence type="ECO:0000313" key="2">
    <source>
        <dbReference type="EMBL" id="ORZ19065.1"/>
    </source>
</evidence>
<protein>
    <submittedName>
        <fullName evidence="2">Uncharacterized protein</fullName>
    </submittedName>
</protein>
<dbReference type="AlphaFoldDB" id="A0A1Y2GQA6"/>
<dbReference type="InParanoid" id="A0A1Y2GQA6"/>